<protein>
    <submittedName>
        <fullName evidence="3">Two-component system regulatory protein YycI</fullName>
    </submittedName>
</protein>
<proteinExistence type="predicted"/>
<name>A0ABT7L513_9BACI</name>
<comment type="caution">
    <text evidence="3">The sequence shown here is derived from an EMBL/GenBank/DDBJ whole genome shotgun (WGS) entry which is preliminary data.</text>
</comment>
<organism evidence="3 4">
    <name type="scientific">Aquibacillus rhizosphaerae</name>
    <dbReference type="NCBI Taxonomy" id="3051431"/>
    <lineage>
        <taxon>Bacteria</taxon>
        <taxon>Bacillati</taxon>
        <taxon>Bacillota</taxon>
        <taxon>Bacilli</taxon>
        <taxon>Bacillales</taxon>
        <taxon>Bacillaceae</taxon>
        <taxon>Aquibacillus</taxon>
    </lineage>
</organism>
<feature type="domain" description="Regulatory protein YycH-like" evidence="2">
    <location>
        <begin position="54"/>
        <end position="255"/>
    </location>
</feature>
<evidence type="ECO:0000256" key="1">
    <source>
        <dbReference type="SAM" id="Phobius"/>
    </source>
</evidence>
<dbReference type="EMBL" id="JASTZU010000036">
    <property type="protein sequence ID" value="MDL4840957.1"/>
    <property type="molecule type" value="Genomic_DNA"/>
</dbReference>
<dbReference type="Gene3D" id="2.40.128.690">
    <property type="entry name" value="YycH protein, domain 3-like"/>
    <property type="match status" value="1"/>
</dbReference>
<evidence type="ECO:0000313" key="4">
    <source>
        <dbReference type="Proteomes" id="UP001235343"/>
    </source>
</evidence>
<evidence type="ECO:0000259" key="2">
    <source>
        <dbReference type="Pfam" id="PF09648"/>
    </source>
</evidence>
<dbReference type="Proteomes" id="UP001235343">
    <property type="component" value="Unassembled WGS sequence"/>
</dbReference>
<keyword evidence="1" id="KW-1133">Transmembrane helix</keyword>
<dbReference type="Pfam" id="PF09648">
    <property type="entry name" value="YycI"/>
    <property type="match status" value="1"/>
</dbReference>
<keyword evidence="1" id="KW-0472">Membrane</keyword>
<dbReference type="RefSeq" id="WP_285932118.1">
    <property type="nucleotide sequence ID" value="NZ_JASTZU010000036.1"/>
</dbReference>
<keyword evidence="4" id="KW-1185">Reference proteome</keyword>
<sequence length="322" mass="36682">MQWGQIKTLFIICFLILDVFLIMQFMDSRESELGLLPRDSTNEEYLRLNVNGLDDLLDEVRRAPLITASRNNFSEEDLSTLDAIPNQEKIIINENIIFSKLITPVEINLADVDKGAPVESLQGKLLNSGNYTFWEKDEDTNIVILFQNMGLPIYFNKNGVVLIQLNDDDEMVSYIQTEMVEKNKSEEKVLGKAIDAVSTLYHNQGIIKSGDTVLDNELGYHNLVTSSDGEQVLNPTWRIKVENGNEEEQNYFVNGIEGHYYPREWNSFLEETITEFLEVVKLTTTDNIELLSVSEEEIDKAELIDEMIAQLTTTIGNNGVEK</sequence>
<dbReference type="InterPro" id="IPR018604">
    <property type="entry name" value="YycI-like"/>
</dbReference>
<accession>A0ABT7L513</accession>
<gene>
    <name evidence="3" type="primary">yycI</name>
    <name evidence="3" type="ORF">QQS35_10895</name>
</gene>
<reference evidence="3 4" key="1">
    <citation type="submission" date="2023-06" db="EMBL/GenBank/DDBJ databases">
        <title>Aquibacillus rhizosphaerae LR5S19.</title>
        <authorList>
            <person name="Sun J.-Q."/>
        </authorList>
    </citation>
    <scope>NUCLEOTIDE SEQUENCE [LARGE SCALE GENOMIC DNA]</scope>
    <source>
        <strain evidence="3 4">LR5S19</strain>
    </source>
</reference>
<keyword evidence="1" id="KW-0812">Transmembrane</keyword>
<feature type="transmembrane region" description="Helical" evidence="1">
    <location>
        <begin position="6"/>
        <end position="26"/>
    </location>
</feature>
<evidence type="ECO:0000313" key="3">
    <source>
        <dbReference type="EMBL" id="MDL4840957.1"/>
    </source>
</evidence>